<gene>
    <name evidence="1" type="ORF">SPELUC_LOCUS16393</name>
</gene>
<accession>A0ACA9R7L3</accession>
<evidence type="ECO:0000313" key="2">
    <source>
        <dbReference type="Proteomes" id="UP000789366"/>
    </source>
</evidence>
<dbReference type="EMBL" id="CAJVPW010060372">
    <property type="protein sequence ID" value="CAG8780725.1"/>
    <property type="molecule type" value="Genomic_DNA"/>
</dbReference>
<dbReference type="Proteomes" id="UP000789366">
    <property type="component" value="Unassembled WGS sequence"/>
</dbReference>
<feature type="non-terminal residue" evidence="1">
    <location>
        <position position="65"/>
    </location>
</feature>
<evidence type="ECO:0000313" key="1">
    <source>
        <dbReference type="EMBL" id="CAG8780725.1"/>
    </source>
</evidence>
<proteinExistence type="predicted"/>
<reference evidence="1" key="1">
    <citation type="submission" date="2021-06" db="EMBL/GenBank/DDBJ databases">
        <authorList>
            <person name="Kallberg Y."/>
            <person name="Tangrot J."/>
            <person name="Rosling A."/>
        </authorList>
    </citation>
    <scope>NUCLEOTIDE SEQUENCE</scope>
    <source>
        <strain evidence="1">28 12/20/2015</strain>
    </source>
</reference>
<name>A0ACA9R7L3_9GLOM</name>
<comment type="caution">
    <text evidence="1">The sequence shown here is derived from an EMBL/GenBank/DDBJ whole genome shotgun (WGS) entry which is preliminary data.</text>
</comment>
<sequence>MAMNNSKCYAHKKTLYELVYGDKLRGNCTLIDELYANNIHNEEEIPNTIEIQMDNIINLDDDMMN</sequence>
<organism evidence="1 2">
    <name type="scientific">Cetraspora pellucida</name>
    <dbReference type="NCBI Taxonomy" id="1433469"/>
    <lineage>
        <taxon>Eukaryota</taxon>
        <taxon>Fungi</taxon>
        <taxon>Fungi incertae sedis</taxon>
        <taxon>Mucoromycota</taxon>
        <taxon>Glomeromycotina</taxon>
        <taxon>Glomeromycetes</taxon>
        <taxon>Diversisporales</taxon>
        <taxon>Gigasporaceae</taxon>
        <taxon>Cetraspora</taxon>
    </lineage>
</organism>
<protein>
    <submittedName>
        <fullName evidence="1">14212_t:CDS:1</fullName>
    </submittedName>
</protein>
<keyword evidence="2" id="KW-1185">Reference proteome</keyword>